<feature type="chain" id="PRO_5009098819" description="DUF1223 domain-containing protein" evidence="1">
    <location>
        <begin position="24"/>
        <end position="257"/>
    </location>
</feature>
<keyword evidence="3" id="KW-1185">Reference proteome</keyword>
<evidence type="ECO:0000313" key="3">
    <source>
        <dbReference type="Proteomes" id="UP000094313"/>
    </source>
</evidence>
<feature type="signal peptide" evidence="1">
    <location>
        <begin position="1"/>
        <end position="23"/>
    </location>
</feature>
<evidence type="ECO:0000313" key="2">
    <source>
        <dbReference type="EMBL" id="AOM79559.1"/>
    </source>
</evidence>
<dbReference type="Proteomes" id="UP000094313">
    <property type="component" value="Chromosome"/>
</dbReference>
<reference evidence="2 3" key="1">
    <citation type="submission" date="2016-08" db="EMBL/GenBank/DDBJ databases">
        <authorList>
            <person name="Seilhamer J.J."/>
        </authorList>
    </citation>
    <scope>NUCLEOTIDE SEQUENCE [LARGE SCALE GENOMIC DNA]</scope>
    <source>
        <strain evidence="2 3">DX4</strain>
    </source>
</reference>
<name>A0A1D7QLR2_9SPHI</name>
<dbReference type="RefSeq" id="WP_069381221.1">
    <property type="nucleotide sequence ID" value="NZ_CP017141.1"/>
</dbReference>
<dbReference type="EMBL" id="CP017141">
    <property type="protein sequence ID" value="AOM79559.1"/>
    <property type="molecule type" value="Genomic_DNA"/>
</dbReference>
<organism evidence="2 3">
    <name type="scientific">Pedobacter steynii</name>
    <dbReference type="NCBI Taxonomy" id="430522"/>
    <lineage>
        <taxon>Bacteria</taxon>
        <taxon>Pseudomonadati</taxon>
        <taxon>Bacteroidota</taxon>
        <taxon>Sphingobacteriia</taxon>
        <taxon>Sphingobacteriales</taxon>
        <taxon>Sphingobacteriaceae</taxon>
        <taxon>Pedobacter</taxon>
    </lineage>
</organism>
<dbReference type="PANTHER" id="PTHR36057:SF1">
    <property type="entry name" value="LIPOPROTEIN LIPID ATTACHMENT SITE-LIKE PROTEIN, PUTATIVE (DUF1223)-RELATED"/>
    <property type="match status" value="1"/>
</dbReference>
<protein>
    <recommendedName>
        <fullName evidence="4">DUF1223 domain-containing protein</fullName>
    </recommendedName>
</protein>
<sequence>MKPTQISMIAALVALLLFSAVLANRSIASKSSTERTVKGDGFAVLELFTSEGCSSCPPADELLAKIQKEAGNRPVYVLTYHVDYWDRLGWKDSFSNSDYSKRQYQYASKLRAQVYTPQLVVNGKTEFVGSNEAATDYAINSALKGTPTTSLNLQGKIQSGKMALDYQIKGNEDQSELVIAVVQKQAISKVKRGENEGRTLAHAQIVRQLNSFNLETVEKGKVNISIPEDFNSKGWEVIGLLQHPKTRAISAAAKVAF</sequence>
<dbReference type="InterPro" id="IPR010634">
    <property type="entry name" value="DUF1223"/>
</dbReference>
<evidence type="ECO:0000256" key="1">
    <source>
        <dbReference type="SAM" id="SignalP"/>
    </source>
</evidence>
<dbReference type="Gene3D" id="3.40.30.10">
    <property type="entry name" value="Glutaredoxin"/>
    <property type="match status" value="1"/>
</dbReference>
<evidence type="ECO:0008006" key="4">
    <source>
        <dbReference type="Google" id="ProtNLM"/>
    </source>
</evidence>
<keyword evidence="1" id="KW-0732">Signal</keyword>
<dbReference type="AlphaFoldDB" id="A0A1D7QLR2"/>
<dbReference type="InterPro" id="IPR036249">
    <property type="entry name" value="Thioredoxin-like_sf"/>
</dbReference>
<dbReference type="PANTHER" id="PTHR36057">
    <property type="match status" value="1"/>
</dbReference>
<proteinExistence type="predicted"/>
<dbReference type="Pfam" id="PF06764">
    <property type="entry name" value="DUF1223"/>
    <property type="match status" value="1"/>
</dbReference>
<gene>
    <name evidence="2" type="ORF">BFS30_21810</name>
</gene>
<dbReference type="SUPFAM" id="SSF52833">
    <property type="entry name" value="Thioredoxin-like"/>
    <property type="match status" value="1"/>
</dbReference>
<accession>A0A1D7QLR2</accession>
<dbReference type="KEGG" id="psty:BFS30_21810"/>